<evidence type="ECO:0000313" key="3">
    <source>
        <dbReference type="EMBL" id="KAE8757192.1"/>
    </source>
</evidence>
<sequence>MPADSLTIGFALFENRLVAAASLTRGDTGPFFCPACRGRVFAHLGDIYRWHFKHQRKAACASSTGLTAAETALHLMAKQILCEALYIRTPASMLRAETRAGTLEVCVAPEGKVEWTEQGRAEAQLGTLRPDFLAHTTEGPFIVEVRVTHRVDSEKRGALSALGIPAIELDLSREERLQSIEALRHTVLDALHNKHWLAPPRQAAAQAELDALLFEQACRQRQAEAAHTDESEDQELFSLWSQEDIEYRHAQLAEDETASEREERYAAQRAQAAKAAPVYRAATVEQKVDFLEAKLQRYCQDWPPEFLVGAELGFEYGVPPYVWRADVFRHFALGGVALMERPDIEIDAVVAWLTPRYDTALTDPRYIAEAVRAFCEMLAGAGYLAARDTGFAVMRDVLPLNVMPAENFSWRREYPSAMLVQWAAIRSGVAMPLWVQTRIAYIFCQRAPSLSVLDFARSLAASLAQPLERVLDFLLALDVAKSSGPGRARVSVTPLHRANAGQPATTPRTG</sequence>
<dbReference type="AlphaFoldDB" id="A0A6N6W969"/>
<organism evidence="3 4">
    <name type="scientific">Paraburkholderia madseniana</name>
    <dbReference type="NCBI Taxonomy" id="2599607"/>
    <lineage>
        <taxon>Bacteria</taxon>
        <taxon>Pseudomonadati</taxon>
        <taxon>Pseudomonadota</taxon>
        <taxon>Betaproteobacteria</taxon>
        <taxon>Burkholderiales</taxon>
        <taxon>Burkholderiaceae</taxon>
        <taxon>Paraburkholderia</taxon>
    </lineage>
</organism>
<reference evidence="3 4" key="1">
    <citation type="journal article" date="2020" name="Int. J. Syst. Evol. Microbiol.">
        <title>Paraburkholderia madseniana sp. nov., a phenolic acid-degrading bacterium isolated from acidic forest soil.</title>
        <authorList>
            <person name="Wilhelm R.C."/>
            <person name="Murphy S.J.L."/>
            <person name="Feriancek N.M."/>
            <person name="Karasz D.C."/>
            <person name="DeRito C.M."/>
            <person name="Newman J.D."/>
            <person name="Buckley D.H."/>
        </authorList>
    </citation>
    <scope>NUCLEOTIDE SEQUENCE [LARGE SCALE GENOMIC DNA]</scope>
    <source>
        <strain evidence="3 4">RP11</strain>
    </source>
</reference>
<proteinExistence type="predicted"/>
<dbReference type="Proteomes" id="UP000463700">
    <property type="component" value="Unassembled WGS sequence"/>
</dbReference>
<dbReference type="OrthoDB" id="9134102at2"/>
<protein>
    <recommendedName>
        <fullName evidence="2">Competence protein CoiA-like N-terminal domain-containing protein</fullName>
    </recommendedName>
</protein>
<feature type="domain" description="Competence protein CoiA-like N-terminal" evidence="2">
    <location>
        <begin position="27"/>
        <end position="62"/>
    </location>
</feature>
<evidence type="ECO:0000313" key="4">
    <source>
        <dbReference type="Proteomes" id="UP000463700"/>
    </source>
</evidence>
<name>A0A6N6W969_9BURK</name>
<comment type="caution">
    <text evidence="3">The sequence shown here is derived from an EMBL/GenBank/DDBJ whole genome shotgun (WGS) entry which is preliminary data.</text>
</comment>
<evidence type="ECO:0000256" key="1">
    <source>
        <dbReference type="SAM" id="MobiDB-lite"/>
    </source>
</evidence>
<accession>A0A6N6W969</accession>
<gene>
    <name evidence="3" type="ORF">FSO04_24920</name>
</gene>
<dbReference type="RefSeq" id="WP_154563487.1">
    <property type="nucleotide sequence ID" value="NZ_VOSW01000050.1"/>
</dbReference>
<dbReference type="EMBL" id="VOSW01000050">
    <property type="protein sequence ID" value="KAE8757192.1"/>
    <property type="molecule type" value="Genomic_DNA"/>
</dbReference>
<dbReference type="Pfam" id="PF25164">
    <property type="entry name" value="CoiA_N"/>
    <property type="match status" value="1"/>
</dbReference>
<dbReference type="InterPro" id="IPR057253">
    <property type="entry name" value="CoiA-like_N"/>
</dbReference>
<evidence type="ECO:0000259" key="2">
    <source>
        <dbReference type="Pfam" id="PF25164"/>
    </source>
</evidence>
<feature type="region of interest" description="Disordered" evidence="1">
    <location>
        <begin position="484"/>
        <end position="510"/>
    </location>
</feature>